<dbReference type="AlphaFoldDB" id="A0A0F9D694"/>
<protein>
    <submittedName>
        <fullName evidence="1">Uncharacterized protein</fullName>
    </submittedName>
</protein>
<organism evidence="1">
    <name type="scientific">marine sediment metagenome</name>
    <dbReference type="NCBI Taxonomy" id="412755"/>
    <lineage>
        <taxon>unclassified sequences</taxon>
        <taxon>metagenomes</taxon>
        <taxon>ecological metagenomes</taxon>
    </lineage>
</organism>
<evidence type="ECO:0000313" key="1">
    <source>
        <dbReference type="EMBL" id="KKL13291.1"/>
    </source>
</evidence>
<gene>
    <name evidence="1" type="ORF">LCGC14_2527210</name>
</gene>
<accession>A0A0F9D694</accession>
<reference evidence="1" key="1">
    <citation type="journal article" date="2015" name="Nature">
        <title>Complex archaea that bridge the gap between prokaryotes and eukaryotes.</title>
        <authorList>
            <person name="Spang A."/>
            <person name="Saw J.H."/>
            <person name="Jorgensen S.L."/>
            <person name="Zaremba-Niedzwiedzka K."/>
            <person name="Martijn J."/>
            <person name="Lind A.E."/>
            <person name="van Eijk R."/>
            <person name="Schleper C."/>
            <person name="Guy L."/>
            <person name="Ettema T.J."/>
        </authorList>
    </citation>
    <scope>NUCLEOTIDE SEQUENCE</scope>
</reference>
<proteinExistence type="predicted"/>
<dbReference type="EMBL" id="LAZR01040917">
    <property type="protein sequence ID" value="KKL13291.1"/>
    <property type="molecule type" value="Genomic_DNA"/>
</dbReference>
<comment type="caution">
    <text evidence="1">The sequence shown here is derived from an EMBL/GenBank/DDBJ whole genome shotgun (WGS) entry which is preliminary data.</text>
</comment>
<name>A0A0F9D694_9ZZZZ</name>
<sequence length="152" mass="17908">MDSQEQFHLYNNFKKVACRNCPGEIFVDPKVNLQAKFYSARCIQCEKTCEIKKEAMDDVPNTQIKYALECKPLDNRPLKYLEIPDYRDLNCSHCGRSNYKITTFDAYIPGRWYTNLTFVLCCNYCGTEKEITEEDFLRKICRFGHVNCTNCY</sequence>